<feature type="domain" description="HTH deoR-type" evidence="5">
    <location>
        <begin position="3"/>
        <end position="58"/>
    </location>
</feature>
<dbReference type="SMART" id="SM01134">
    <property type="entry name" value="DeoRC"/>
    <property type="match status" value="1"/>
</dbReference>
<accession>A0A2M8S4K4</accession>
<dbReference type="SMART" id="SM00420">
    <property type="entry name" value="HTH_DEOR"/>
    <property type="match status" value="1"/>
</dbReference>
<comment type="caution">
    <text evidence="6">The sequence shown here is derived from an EMBL/GenBank/DDBJ whole genome shotgun (WGS) entry which is preliminary data.</text>
</comment>
<keyword evidence="3" id="KW-0238">DNA-binding</keyword>
<evidence type="ECO:0000256" key="4">
    <source>
        <dbReference type="ARBA" id="ARBA00023163"/>
    </source>
</evidence>
<dbReference type="Proteomes" id="UP000229329">
    <property type="component" value="Unassembled WGS sequence"/>
</dbReference>
<dbReference type="InterPro" id="IPR014036">
    <property type="entry name" value="DeoR-like_C"/>
</dbReference>
<dbReference type="InterPro" id="IPR037171">
    <property type="entry name" value="NagB/RpiA_transferase-like"/>
</dbReference>
<evidence type="ECO:0000313" key="6">
    <source>
        <dbReference type="EMBL" id="PJG86079.1"/>
    </source>
</evidence>
<evidence type="ECO:0000256" key="1">
    <source>
        <dbReference type="ARBA" id="ARBA00022491"/>
    </source>
</evidence>
<evidence type="ECO:0000256" key="3">
    <source>
        <dbReference type="ARBA" id="ARBA00023125"/>
    </source>
</evidence>
<dbReference type="OrthoDB" id="9814815at2"/>
<dbReference type="PANTHER" id="PTHR30363:SF4">
    <property type="entry name" value="GLYCEROL-3-PHOSPHATE REGULON REPRESSOR"/>
    <property type="match status" value="1"/>
</dbReference>
<keyword evidence="7" id="KW-1185">Reference proteome</keyword>
<dbReference type="AlphaFoldDB" id="A0A2M8S4K4"/>
<dbReference type="RefSeq" id="WP_100288011.1">
    <property type="nucleotide sequence ID" value="NZ_PHHA01000003.1"/>
</dbReference>
<dbReference type="InterPro" id="IPR036388">
    <property type="entry name" value="WH-like_DNA-bd_sf"/>
</dbReference>
<dbReference type="Pfam" id="PF00455">
    <property type="entry name" value="DeoRC"/>
    <property type="match status" value="1"/>
</dbReference>
<reference evidence="6 7" key="1">
    <citation type="submission" date="2017-11" db="EMBL/GenBank/DDBJ databases">
        <title>Reclassification of Bisgaard taxon 7 as Conservatibacter flavescens gen. nov., sp. nov.</title>
        <authorList>
            <person name="Christensen H."/>
        </authorList>
    </citation>
    <scope>NUCLEOTIDE SEQUENCE [LARGE SCALE GENOMIC DNA]</scope>
    <source>
        <strain evidence="6 7">7_4</strain>
    </source>
</reference>
<dbReference type="NCBIfam" id="NF008154">
    <property type="entry name" value="PRK10906.1"/>
    <property type="match status" value="1"/>
</dbReference>
<sequence length="254" mass="28038">MKQSIRHQKIVELVKLNGYASTEELVALLNVSPQTIRRDLNELAENGLIRRHHGGAASPSTSENSDYADRKEFFSLEKNLIAQNVASMIPDGASLFVDIGTTPEAVANALLHHKKLRIVTNNLNAAYILRQNESFDITVAGGALRQDGGVMGEATVAFLSQFRLDFGILGISSIDIDGSLLDYDYHEVQVKRTILDNSRTKLLVSDHSKFSRHAIVRLGSVADVDYFFTDALPPPPVMDVIARNNVELRICPLK</sequence>
<evidence type="ECO:0000259" key="5">
    <source>
        <dbReference type="PROSITE" id="PS51000"/>
    </source>
</evidence>
<dbReference type="PROSITE" id="PS00894">
    <property type="entry name" value="HTH_DEOR_1"/>
    <property type="match status" value="1"/>
</dbReference>
<dbReference type="GO" id="GO:0003677">
    <property type="term" value="F:DNA binding"/>
    <property type="evidence" value="ECO:0007669"/>
    <property type="project" value="UniProtKB-KW"/>
</dbReference>
<dbReference type="Gene3D" id="3.30.750.70">
    <property type="entry name" value="4-hydroxybutyrate coenzyme like domains"/>
    <property type="match status" value="1"/>
</dbReference>
<dbReference type="EMBL" id="PHHA01000003">
    <property type="protein sequence ID" value="PJG86079.1"/>
    <property type="molecule type" value="Genomic_DNA"/>
</dbReference>
<organism evidence="6 7">
    <name type="scientific">Conservatibacter flavescens</name>
    <dbReference type="NCBI Taxonomy" id="28161"/>
    <lineage>
        <taxon>Bacteria</taxon>
        <taxon>Pseudomonadati</taxon>
        <taxon>Pseudomonadota</taxon>
        <taxon>Gammaproteobacteria</taxon>
        <taxon>Pasteurellales</taxon>
        <taxon>Pasteurellaceae</taxon>
        <taxon>Conservatibacter</taxon>
    </lineage>
</organism>
<keyword evidence="1" id="KW-0678">Repressor</keyword>
<dbReference type="PRINTS" id="PR00037">
    <property type="entry name" value="HTHLACR"/>
</dbReference>
<dbReference type="InterPro" id="IPR001034">
    <property type="entry name" value="DeoR_HTH"/>
</dbReference>
<dbReference type="PROSITE" id="PS51000">
    <property type="entry name" value="HTH_DEOR_2"/>
    <property type="match status" value="1"/>
</dbReference>
<keyword evidence="4" id="KW-0804">Transcription</keyword>
<gene>
    <name evidence="6" type="ORF">CVP05_02610</name>
</gene>
<keyword evidence="2" id="KW-0805">Transcription regulation</keyword>
<evidence type="ECO:0000313" key="7">
    <source>
        <dbReference type="Proteomes" id="UP000229329"/>
    </source>
</evidence>
<dbReference type="SUPFAM" id="SSF46785">
    <property type="entry name" value="Winged helix' DNA-binding domain"/>
    <property type="match status" value="1"/>
</dbReference>
<protein>
    <submittedName>
        <fullName evidence="6">DeoR/GlpR family transcriptional regulator</fullName>
    </submittedName>
</protein>
<dbReference type="Gene3D" id="1.10.10.10">
    <property type="entry name" value="Winged helix-like DNA-binding domain superfamily/Winged helix DNA-binding domain"/>
    <property type="match status" value="1"/>
</dbReference>
<dbReference type="InterPro" id="IPR018356">
    <property type="entry name" value="Tscrpt_reg_HTH_DeoR_CS"/>
</dbReference>
<name>A0A2M8S4K4_9PAST</name>
<evidence type="ECO:0000256" key="2">
    <source>
        <dbReference type="ARBA" id="ARBA00023015"/>
    </source>
</evidence>
<dbReference type="InterPro" id="IPR050313">
    <property type="entry name" value="Carb_Metab_HTH_regulators"/>
</dbReference>
<dbReference type="Pfam" id="PF08220">
    <property type="entry name" value="HTH_DeoR"/>
    <property type="match status" value="1"/>
</dbReference>
<dbReference type="GO" id="GO:0003700">
    <property type="term" value="F:DNA-binding transcription factor activity"/>
    <property type="evidence" value="ECO:0007669"/>
    <property type="project" value="InterPro"/>
</dbReference>
<proteinExistence type="predicted"/>
<dbReference type="SUPFAM" id="SSF100950">
    <property type="entry name" value="NagB/RpiA/CoA transferase-like"/>
    <property type="match status" value="1"/>
</dbReference>
<dbReference type="InterPro" id="IPR036390">
    <property type="entry name" value="WH_DNA-bd_sf"/>
</dbReference>
<dbReference type="PANTHER" id="PTHR30363">
    <property type="entry name" value="HTH-TYPE TRANSCRIPTIONAL REGULATOR SRLR-RELATED"/>
    <property type="match status" value="1"/>
</dbReference>